<dbReference type="Proteomes" id="UP000326268">
    <property type="component" value="Unassembled WGS sequence"/>
</dbReference>
<evidence type="ECO:0000256" key="1">
    <source>
        <dbReference type="ARBA" id="ARBA00004141"/>
    </source>
</evidence>
<dbReference type="GO" id="GO:0016020">
    <property type="term" value="C:membrane"/>
    <property type="evidence" value="ECO:0007669"/>
    <property type="project" value="UniProtKB-SubCell"/>
</dbReference>
<dbReference type="OrthoDB" id="648861at2759"/>
<evidence type="ECO:0000256" key="5">
    <source>
        <dbReference type="ARBA" id="ARBA00022989"/>
    </source>
</evidence>
<feature type="transmembrane region" description="Helical" evidence="7">
    <location>
        <begin position="292"/>
        <end position="317"/>
    </location>
</feature>
<keyword evidence="5 7" id="KW-1133">Transmembrane helix</keyword>
<comment type="subcellular location">
    <subcellularLocation>
        <location evidence="1 7">Membrane</location>
        <topology evidence="1 7">Multi-pass membrane protein</topology>
    </subcellularLocation>
</comment>
<proteinExistence type="inferred from homology"/>
<evidence type="ECO:0000256" key="8">
    <source>
        <dbReference type="SAM" id="MobiDB-lite"/>
    </source>
</evidence>
<organism evidence="9 10">
    <name type="scientific">Aspergillus caelatus</name>
    <dbReference type="NCBI Taxonomy" id="61420"/>
    <lineage>
        <taxon>Eukaryota</taxon>
        <taxon>Fungi</taxon>
        <taxon>Dikarya</taxon>
        <taxon>Ascomycota</taxon>
        <taxon>Pezizomycotina</taxon>
        <taxon>Eurotiomycetes</taxon>
        <taxon>Eurotiomycetidae</taxon>
        <taxon>Eurotiales</taxon>
        <taxon>Aspergillaceae</taxon>
        <taxon>Aspergillus</taxon>
        <taxon>Aspergillus subgen. Circumdati</taxon>
    </lineage>
</organism>
<keyword evidence="6 7" id="KW-0472">Membrane</keyword>
<feature type="transmembrane region" description="Helical" evidence="7">
    <location>
        <begin position="66"/>
        <end position="84"/>
    </location>
</feature>
<dbReference type="GeneID" id="43654241"/>
<dbReference type="EMBL" id="ML737575">
    <property type="protein sequence ID" value="KAE8369276.1"/>
    <property type="molecule type" value="Genomic_DNA"/>
</dbReference>
<feature type="transmembrane region" description="Helical" evidence="7">
    <location>
        <begin position="90"/>
        <end position="108"/>
    </location>
</feature>
<gene>
    <name evidence="9" type="ORF">BDV27DRAFT_141305</name>
</gene>
<keyword evidence="3 7" id="KW-0813">Transport</keyword>
<reference evidence="9 10" key="1">
    <citation type="submission" date="2019-04" db="EMBL/GenBank/DDBJ databases">
        <title>Friends and foes A comparative genomics studyof 23 Aspergillus species from section Flavi.</title>
        <authorList>
            <consortium name="DOE Joint Genome Institute"/>
            <person name="Kjaerbolling I."/>
            <person name="Vesth T."/>
            <person name="Frisvad J.C."/>
            <person name="Nybo J.L."/>
            <person name="Theobald S."/>
            <person name="Kildgaard S."/>
            <person name="Isbrandt T."/>
            <person name="Kuo A."/>
            <person name="Sato A."/>
            <person name="Lyhne E.K."/>
            <person name="Kogle M.E."/>
            <person name="Wiebenga A."/>
            <person name="Kun R.S."/>
            <person name="Lubbers R.J."/>
            <person name="Makela M.R."/>
            <person name="Barry K."/>
            <person name="Chovatia M."/>
            <person name="Clum A."/>
            <person name="Daum C."/>
            <person name="Haridas S."/>
            <person name="He G."/>
            <person name="LaButti K."/>
            <person name="Lipzen A."/>
            <person name="Mondo S."/>
            <person name="Riley R."/>
            <person name="Salamov A."/>
            <person name="Simmons B.A."/>
            <person name="Magnuson J.K."/>
            <person name="Henrissat B."/>
            <person name="Mortensen U.H."/>
            <person name="Larsen T.O."/>
            <person name="Devries R.P."/>
            <person name="Grigoriev I.V."/>
            <person name="Machida M."/>
            <person name="Baker S.E."/>
            <person name="Andersen M.R."/>
        </authorList>
    </citation>
    <scope>NUCLEOTIDE SEQUENCE [LARGE SCALE GENOMIC DNA]</scope>
    <source>
        <strain evidence="9 10">CBS 763.97</strain>
    </source>
</reference>
<feature type="transmembrane region" description="Helical" evidence="7">
    <location>
        <begin position="452"/>
        <end position="473"/>
    </location>
</feature>
<evidence type="ECO:0000256" key="7">
    <source>
        <dbReference type="RuleBase" id="RU365065"/>
    </source>
</evidence>
<dbReference type="Pfam" id="PF06963">
    <property type="entry name" value="FPN1"/>
    <property type="match status" value="1"/>
</dbReference>
<keyword evidence="7" id="KW-0406">Ion transport</keyword>
<evidence type="ECO:0000313" key="10">
    <source>
        <dbReference type="Proteomes" id="UP000326268"/>
    </source>
</evidence>
<feature type="transmembrane region" description="Helical" evidence="7">
    <location>
        <begin position="360"/>
        <end position="379"/>
    </location>
</feature>
<feature type="compositionally biased region" description="Polar residues" evidence="8">
    <location>
        <begin position="1"/>
        <end position="12"/>
    </location>
</feature>
<keyword evidence="10" id="KW-1185">Reference proteome</keyword>
<evidence type="ECO:0000256" key="2">
    <source>
        <dbReference type="ARBA" id="ARBA00006279"/>
    </source>
</evidence>
<evidence type="ECO:0000256" key="4">
    <source>
        <dbReference type="ARBA" id="ARBA00022692"/>
    </source>
</evidence>
<dbReference type="GO" id="GO:0005381">
    <property type="term" value="F:iron ion transmembrane transporter activity"/>
    <property type="evidence" value="ECO:0007669"/>
    <property type="project" value="UniProtKB-UniRule"/>
</dbReference>
<name>A0A5N7AJB3_9EURO</name>
<feature type="transmembrane region" description="Helical" evidence="7">
    <location>
        <begin position="153"/>
        <end position="174"/>
    </location>
</feature>
<protein>
    <recommendedName>
        <fullName evidence="7">Solute carrier family 40 member</fullName>
    </recommendedName>
</protein>
<feature type="transmembrane region" description="Helical" evidence="7">
    <location>
        <begin position="128"/>
        <end position="147"/>
    </location>
</feature>
<comment type="caution">
    <text evidence="7">Lacks conserved residue(s) required for the propagation of feature annotation.</text>
</comment>
<dbReference type="PANTHER" id="PTHR11660:SF57">
    <property type="entry name" value="SOLUTE CARRIER FAMILY 40 MEMBER"/>
    <property type="match status" value="1"/>
</dbReference>
<comment type="function">
    <text evidence="7">May be involved in iron transport and iron homeostasis.</text>
</comment>
<sequence>MTARAAQSSTPPEYSPLLSADPEAAGHAHSTFPQNQHERHVANAPPSKLARHLYISHFLSTWNSRVFEFGAVLYLASIYPGTLLPMSVYALSRGVAAILLAPAVGYFIDTGNRLQVVRVSIGPVLQRIVVAASCVIFYLLALDLPFLSEIDNILLVALALLACVEKLCSIMNLVSVERDWFNLAMNAQMRRIDLICKLIGPLAIALVDSVSTEIAILFNSGMNICSVVVEYFSIARVYYEVPELQQPKTKASFDEPSTESDQQNSVARLWNYCHRITHKAVGDFTSYFRHPVFLPSFSGALLYLTVLSFAGQMVTWLLSTGYDSTQVGIARTLAVAFEVLATWIAPWLMGRIGPTRAGLWLANWQIASLVAGISIFWIFPDQPLISASGLVGGTILSRVGLRGFDLCVQILVQEGVGAENRGNFSSIEAAWQNAFEIGSYISTIVFSRPDQFGWPALISITAVGIAGILYTVFARMKRGHLIHVPKWIAAPGMLQQTRERCLERISSASDF</sequence>
<dbReference type="CDD" id="cd17480">
    <property type="entry name" value="MFS_SLC40A1_like"/>
    <property type="match status" value="1"/>
</dbReference>
<dbReference type="InterPro" id="IPR009716">
    <property type="entry name" value="Ferroportin-1"/>
</dbReference>
<dbReference type="SUPFAM" id="SSF103473">
    <property type="entry name" value="MFS general substrate transporter"/>
    <property type="match status" value="1"/>
</dbReference>
<comment type="similarity">
    <text evidence="2 7">Belongs to the ferroportin (FP) (TC 2.A.100) family. SLC40A subfamily.</text>
</comment>
<evidence type="ECO:0000256" key="3">
    <source>
        <dbReference type="ARBA" id="ARBA00022448"/>
    </source>
</evidence>
<feature type="region of interest" description="Disordered" evidence="8">
    <location>
        <begin position="1"/>
        <end position="41"/>
    </location>
</feature>
<dbReference type="RefSeq" id="XP_031932357.1">
    <property type="nucleotide sequence ID" value="XM_032069795.1"/>
</dbReference>
<accession>A0A5N7AJB3</accession>
<feature type="transmembrane region" description="Helical" evidence="7">
    <location>
        <begin position="329"/>
        <end position="348"/>
    </location>
</feature>
<dbReference type="PANTHER" id="PTHR11660">
    <property type="entry name" value="SOLUTE CARRIER FAMILY 40 MEMBER"/>
    <property type="match status" value="1"/>
</dbReference>
<keyword evidence="4 7" id="KW-0812">Transmembrane</keyword>
<dbReference type="AlphaFoldDB" id="A0A5N7AJB3"/>
<evidence type="ECO:0000313" key="9">
    <source>
        <dbReference type="EMBL" id="KAE8369276.1"/>
    </source>
</evidence>
<dbReference type="InterPro" id="IPR036259">
    <property type="entry name" value="MFS_trans_sf"/>
</dbReference>
<evidence type="ECO:0000256" key="6">
    <source>
        <dbReference type="ARBA" id="ARBA00023136"/>
    </source>
</evidence>